<organism evidence="1 2">
    <name type="scientific">Saccharolobus shibatae (strain ATCC 51178 / DSM 5389 / JCM 8931 / NBRC 15437 / B12)</name>
    <name type="common">Sulfolobus shibatae</name>
    <dbReference type="NCBI Taxonomy" id="523848"/>
    <lineage>
        <taxon>Archaea</taxon>
        <taxon>Thermoproteota</taxon>
        <taxon>Thermoprotei</taxon>
        <taxon>Sulfolobales</taxon>
        <taxon>Sulfolobaceae</taxon>
        <taxon>Saccharolobus</taxon>
    </lineage>
</organism>
<dbReference type="Proteomes" id="UP000694018">
    <property type="component" value="Chromosome"/>
</dbReference>
<dbReference type="EMBL" id="CP077717">
    <property type="protein sequence ID" value="QXJ28816.1"/>
    <property type="molecule type" value="Genomic_DNA"/>
</dbReference>
<accession>A0A8F5GTH7</accession>
<reference evidence="1" key="1">
    <citation type="journal article" date="2021" name="Environ. Microbiol.">
        <title>New insights into the diversity and evolution of the archaeal mobilome from three complete genomes of Saccharolobus shibatae.</title>
        <authorList>
            <person name="Medvedeva S."/>
            <person name="Brandt D."/>
            <person name="Cvirkaite-Krupovic V."/>
            <person name="Liu Y."/>
            <person name="Severinov K."/>
            <person name="Ishino S."/>
            <person name="Ishino Y."/>
            <person name="Prangishvili D."/>
            <person name="Kalinowski J."/>
            <person name="Krupovic M."/>
        </authorList>
    </citation>
    <scope>NUCLEOTIDE SEQUENCE</scope>
    <source>
        <strain evidence="1">B12</strain>
    </source>
</reference>
<proteinExistence type="predicted"/>
<dbReference type="KEGG" id="sshi:J5U23_01685"/>
<evidence type="ECO:0000313" key="2">
    <source>
        <dbReference type="Proteomes" id="UP000694018"/>
    </source>
</evidence>
<sequence>MVFWHKFHFLSIPSRIIQDAERSFNWYLDILSIPSRIIRLDTGSSVLAKTKLSIPSRIILSNS</sequence>
<gene>
    <name evidence="1" type="ORF">J5U23_01685</name>
</gene>
<name>A0A8F5GTH7_SACSH</name>
<protein>
    <submittedName>
        <fullName evidence="1">Uncharacterized protein</fullName>
    </submittedName>
</protein>
<evidence type="ECO:0000313" key="1">
    <source>
        <dbReference type="EMBL" id="QXJ28816.1"/>
    </source>
</evidence>
<dbReference type="AlphaFoldDB" id="A0A8F5GTH7"/>